<keyword evidence="3" id="KW-1185">Reference proteome</keyword>
<evidence type="ECO:0000313" key="2">
    <source>
        <dbReference type="EMBL" id="MFI7589904.1"/>
    </source>
</evidence>
<accession>A0ABW8AU37</accession>
<keyword evidence="1" id="KW-0472">Membrane</keyword>
<keyword evidence="1" id="KW-1133">Transmembrane helix</keyword>
<name>A0ABW8AU37_9ACTN</name>
<proteinExistence type="predicted"/>
<organism evidence="2 3">
    <name type="scientific">Spongisporangium articulatum</name>
    <dbReference type="NCBI Taxonomy" id="3362603"/>
    <lineage>
        <taxon>Bacteria</taxon>
        <taxon>Bacillati</taxon>
        <taxon>Actinomycetota</taxon>
        <taxon>Actinomycetes</taxon>
        <taxon>Kineosporiales</taxon>
        <taxon>Kineosporiaceae</taxon>
        <taxon>Spongisporangium</taxon>
    </lineage>
</organism>
<comment type="caution">
    <text evidence="2">The sequence shown here is derived from an EMBL/GenBank/DDBJ whole genome shotgun (WGS) entry which is preliminary data.</text>
</comment>
<feature type="transmembrane region" description="Helical" evidence="1">
    <location>
        <begin position="48"/>
        <end position="71"/>
    </location>
</feature>
<dbReference type="EMBL" id="JBITLV010000011">
    <property type="protein sequence ID" value="MFI7589904.1"/>
    <property type="molecule type" value="Genomic_DNA"/>
</dbReference>
<gene>
    <name evidence="2" type="ORF">ACIB24_22775</name>
</gene>
<evidence type="ECO:0000313" key="3">
    <source>
        <dbReference type="Proteomes" id="UP001612915"/>
    </source>
</evidence>
<sequence>MTTDLREALDDLAGDEVRGLRLDVAAARAVAARTSSGRLRLSRFTTRTTVWAAAAAAVLVALPTVLIFALFRPVTVPSEPQPGPGRWVWRSAAEVPPLRAGMMDAASMVLGMPVQRGATLTDVGSFPPHSLGRAPVLASADGRTYAALPWPTGSELLTLSKDGRRVAWVSMSERDRRATTTLYWLQLDAAVLHSAVLPSEASDEWPTQVSFTGREGDGVLVGTRYRNNVQRPQQEHVWRWTPEAGADVHAVCTCRATAFGVSPDGTLWQGSTARFAPVPGVKRSPVRVGTPTTSTTGWGGDVTSETLLIDDAGRVSRLSLGRKIALVTTSGGSETSVEVKGLGAELQAVWALARDRKGVYAWVLHGDQLRLAERDAELVLIDPATGLTRRVAHGDGRVVPLAVSEA</sequence>
<keyword evidence="1" id="KW-0812">Transmembrane</keyword>
<dbReference type="RefSeq" id="WP_398284507.1">
    <property type="nucleotide sequence ID" value="NZ_JBITLV010000011.1"/>
</dbReference>
<evidence type="ECO:0000256" key="1">
    <source>
        <dbReference type="SAM" id="Phobius"/>
    </source>
</evidence>
<dbReference type="SUPFAM" id="SSF101898">
    <property type="entry name" value="NHL repeat"/>
    <property type="match status" value="1"/>
</dbReference>
<reference evidence="2 3" key="1">
    <citation type="submission" date="2024-10" db="EMBL/GenBank/DDBJ databases">
        <title>The Natural Products Discovery Center: Release of the First 8490 Sequenced Strains for Exploring Actinobacteria Biosynthetic Diversity.</title>
        <authorList>
            <person name="Kalkreuter E."/>
            <person name="Kautsar S.A."/>
            <person name="Yang D."/>
            <person name="Bader C.D."/>
            <person name="Teijaro C.N."/>
            <person name="Fluegel L."/>
            <person name="Davis C.M."/>
            <person name="Simpson J.R."/>
            <person name="Lauterbach L."/>
            <person name="Steele A.D."/>
            <person name="Gui C."/>
            <person name="Meng S."/>
            <person name="Li G."/>
            <person name="Viehrig K."/>
            <person name="Ye F."/>
            <person name="Su P."/>
            <person name="Kiefer A.F."/>
            <person name="Nichols A."/>
            <person name="Cepeda A.J."/>
            <person name="Yan W."/>
            <person name="Fan B."/>
            <person name="Jiang Y."/>
            <person name="Adhikari A."/>
            <person name="Zheng C.-J."/>
            <person name="Schuster L."/>
            <person name="Cowan T.M."/>
            <person name="Smanski M.J."/>
            <person name="Chevrette M.G."/>
            <person name="De Carvalho L.P.S."/>
            <person name="Shen B."/>
        </authorList>
    </citation>
    <scope>NUCLEOTIDE SEQUENCE [LARGE SCALE GENOMIC DNA]</scope>
    <source>
        <strain evidence="2 3">NPDC049639</strain>
    </source>
</reference>
<dbReference type="Proteomes" id="UP001612915">
    <property type="component" value="Unassembled WGS sequence"/>
</dbReference>
<protein>
    <submittedName>
        <fullName evidence="2">Uncharacterized protein</fullName>
    </submittedName>
</protein>